<comment type="caution">
    <text evidence="1">The sequence shown here is derived from an EMBL/GenBank/DDBJ whole genome shotgun (WGS) entry which is preliminary data.</text>
</comment>
<accession>A0ACC1NGC8</accession>
<evidence type="ECO:0000313" key="2">
    <source>
        <dbReference type="Proteomes" id="UP001144978"/>
    </source>
</evidence>
<sequence length="99" mass="9804">MDVYSQQAACEAAGAAASVLADRLLNYIGGLCAGGSPYMTGGALPYASSPIGGSPAMLGTPLAAGSSNLSRTSQLCPRPTLGAPLFQGAIALLEWDSAD</sequence>
<name>A0ACC1NGC8_9APHY</name>
<reference evidence="1" key="1">
    <citation type="submission" date="2022-08" db="EMBL/GenBank/DDBJ databases">
        <title>Genome Sequence of Pycnoporus sanguineus.</title>
        <authorList>
            <person name="Buettner E."/>
        </authorList>
    </citation>
    <scope>NUCLEOTIDE SEQUENCE</scope>
    <source>
        <strain evidence="1">CG-C14</strain>
    </source>
</reference>
<keyword evidence="2" id="KW-1185">Reference proteome</keyword>
<evidence type="ECO:0000313" key="1">
    <source>
        <dbReference type="EMBL" id="KAJ2977469.1"/>
    </source>
</evidence>
<proteinExistence type="predicted"/>
<protein>
    <submittedName>
        <fullName evidence="1">Uncharacterized protein</fullName>
    </submittedName>
</protein>
<organism evidence="1 2">
    <name type="scientific">Trametes sanguinea</name>
    <dbReference type="NCBI Taxonomy" id="158606"/>
    <lineage>
        <taxon>Eukaryota</taxon>
        <taxon>Fungi</taxon>
        <taxon>Dikarya</taxon>
        <taxon>Basidiomycota</taxon>
        <taxon>Agaricomycotina</taxon>
        <taxon>Agaricomycetes</taxon>
        <taxon>Polyporales</taxon>
        <taxon>Polyporaceae</taxon>
        <taxon>Trametes</taxon>
    </lineage>
</organism>
<dbReference type="EMBL" id="JANSHE010004447">
    <property type="protein sequence ID" value="KAJ2977469.1"/>
    <property type="molecule type" value="Genomic_DNA"/>
</dbReference>
<gene>
    <name evidence="1" type="ORF">NUW54_g11415</name>
</gene>
<dbReference type="Proteomes" id="UP001144978">
    <property type="component" value="Unassembled WGS sequence"/>
</dbReference>